<dbReference type="Pfam" id="PF09586">
    <property type="entry name" value="YfhO"/>
    <property type="match status" value="1"/>
</dbReference>
<sequence>MPTSRPRLCAGSLAALLTVAAVCAGDAVARVFPFGPYTRSVNDLGNQFVPFHARLWDLLHGNADGGLLLNWSSGYGTSFLPDLGTYLTSPFALLVGVFPRDRIDLAVYVVTVLKMASAAALMTLFLLTLRGGRWWAAGALGASYALCGWSVAEASYNPMWLDGLVALPLLCLVAEWARTGRHRIAGPLLVAVVWAANFYTAYMATLGAALVLAVRLFTERDDRRAVVRGLLRAVCTVGVGVGLAAPVLLPVYLGTKHAYPGWDRAFAPAAWPDVLARLLPATYSFFTPALFLGTGTLLLACALAFQRSVPGRERWAWAGLVAGVALSLQWEPTHLLWHAFATPNGSPYRQTFVLAGLVVIAAWVSVSYGWPGRRAVLGGVTVLVLLAAGAGFSDLVTGWTYPLFAAGLAAAVCAVVLVGRGRRFAALAAVLLIGAQAGQAAASTAYFDRERLNRLDDYAPWGERQRTQAAVVAGADGWPGYRTDPGREQTTANDPLLVGGQGGAYYSSHTPDVLTRTMRALGGGWTSNGRAVQSLDNPVTDAVFSVGARVRGPRDPHQGAGRTGMGGTDDRPVTASRAEVPPLVTVRGAGGSGGTIGAGGTGRAGGTGGPVPYGRSPFRNQEQLLGSRVYTVPATALRTADGGAVADKGADDYRVGRGAYTLTAACPAGTEAYLWSPDLFGRARLGDGPEVEFKGQLPARRAAMQHLGTVGGAGNVRVTLAPVRAGTVPHEAIGCLDRTRLASAVAGLKRTGATAVHVTGHGVRAELPPGTTGTVVLAAPRIAGWSCQGRPADSYLGLVATPAPADGTAVDCTFRPPGLRAGAAAGAGALTVLVLGGAVLAYRRRRDSGAGRPGPDRRRQHTGTPEPVDA</sequence>
<accession>A0ABW1GGE3</accession>
<feature type="transmembrane region" description="Helical" evidence="2">
    <location>
        <begin position="229"/>
        <end position="253"/>
    </location>
</feature>
<feature type="transmembrane region" description="Helical" evidence="2">
    <location>
        <begin position="79"/>
        <end position="98"/>
    </location>
</feature>
<evidence type="ECO:0000256" key="2">
    <source>
        <dbReference type="SAM" id="Phobius"/>
    </source>
</evidence>
<feature type="transmembrane region" description="Helical" evidence="2">
    <location>
        <begin position="189"/>
        <end position="217"/>
    </location>
</feature>
<keyword evidence="2" id="KW-0472">Membrane</keyword>
<dbReference type="Proteomes" id="UP001596200">
    <property type="component" value="Unassembled WGS sequence"/>
</dbReference>
<keyword evidence="2" id="KW-1133">Transmembrane helix</keyword>
<feature type="transmembrane region" description="Helical" evidence="2">
    <location>
        <begin position="285"/>
        <end position="305"/>
    </location>
</feature>
<protein>
    <submittedName>
        <fullName evidence="4">YfhO family protein</fullName>
    </submittedName>
</protein>
<keyword evidence="3" id="KW-0732">Signal</keyword>
<comment type="caution">
    <text evidence="4">The sequence shown here is derived from an EMBL/GenBank/DDBJ whole genome shotgun (WGS) entry which is preliminary data.</text>
</comment>
<name>A0ABW1GGE3_9ACTN</name>
<reference evidence="5" key="1">
    <citation type="journal article" date="2019" name="Int. J. Syst. Evol. Microbiol.">
        <title>The Global Catalogue of Microorganisms (GCM) 10K type strain sequencing project: providing services to taxonomists for standard genome sequencing and annotation.</title>
        <authorList>
            <consortium name="The Broad Institute Genomics Platform"/>
            <consortium name="The Broad Institute Genome Sequencing Center for Infectious Disease"/>
            <person name="Wu L."/>
            <person name="Ma J."/>
        </authorList>
    </citation>
    <scope>NUCLEOTIDE SEQUENCE [LARGE SCALE GENOMIC DNA]</scope>
    <source>
        <strain evidence="5">JCM 4147</strain>
    </source>
</reference>
<feature type="transmembrane region" description="Helical" evidence="2">
    <location>
        <begin position="105"/>
        <end position="128"/>
    </location>
</feature>
<evidence type="ECO:0000313" key="4">
    <source>
        <dbReference type="EMBL" id="MFC5912319.1"/>
    </source>
</evidence>
<feature type="transmembrane region" description="Helical" evidence="2">
    <location>
        <begin position="375"/>
        <end position="393"/>
    </location>
</feature>
<keyword evidence="2" id="KW-0812">Transmembrane</keyword>
<gene>
    <name evidence="4" type="ORF">ACFP1B_02515</name>
</gene>
<dbReference type="InterPro" id="IPR018580">
    <property type="entry name" value="Uncharacterised_YfhO"/>
</dbReference>
<feature type="signal peptide" evidence="3">
    <location>
        <begin position="1"/>
        <end position="24"/>
    </location>
</feature>
<feature type="region of interest" description="Disordered" evidence="1">
    <location>
        <begin position="846"/>
        <end position="870"/>
    </location>
</feature>
<feature type="transmembrane region" description="Helical" evidence="2">
    <location>
        <begin position="425"/>
        <end position="447"/>
    </location>
</feature>
<evidence type="ECO:0000313" key="5">
    <source>
        <dbReference type="Proteomes" id="UP001596200"/>
    </source>
</evidence>
<feature type="chain" id="PRO_5045928469" evidence="3">
    <location>
        <begin position="25"/>
        <end position="870"/>
    </location>
</feature>
<feature type="transmembrane region" description="Helical" evidence="2">
    <location>
        <begin position="314"/>
        <end position="330"/>
    </location>
</feature>
<dbReference type="PANTHER" id="PTHR38454:SF1">
    <property type="entry name" value="INTEGRAL MEMBRANE PROTEIN"/>
    <property type="match status" value="1"/>
</dbReference>
<feature type="transmembrane region" description="Helical" evidence="2">
    <location>
        <begin position="350"/>
        <end position="368"/>
    </location>
</feature>
<feature type="transmembrane region" description="Helical" evidence="2">
    <location>
        <begin position="399"/>
        <end position="418"/>
    </location>
</feature>
<organism evidence="4 5">
    <name type="scientific">Streptomyces pulveraceus</name>
    <dbReference type="NCBI Taxonomy" id="68258"/>
    <lineage>
        <taxon>Bacteria</taxon>
        <taxon>Bacillati</taxon>
        <taxon>Actinomycetota</taxon>
        <taxon>Actinomycetes</taxon>
        <taxon>Kitasatosporales</taxon>
        <taxon>Streptomycetaceae</taxon>
        <taxon>Streptomyces</taxon>
    </lineage>
</organism>
<feature type="transmembrane region" description="Helical" evidence="2">
    <location>
        <begin position="821"/>
        <end position="842"/>
    </location>
</feature>
<evidence type="ECO:0000256" key="1">
    <source>
        <dbReference type="SAM" id="MobiDB-lite"/>
    </source>
</evidence>
<proteinExistence type="predicted"/>
<keyword evidence="5" id="KW-1185">Reference proteome</keyword>
<dbReference type="PANTHER" id="PTHR38454">
    <property type="entry name" value="INTEGRAL MEMBRANE PROTEIN-RELATED"/>
    <property type="match status" value="1"/>
</dbReference>
<dbReference type="RefSeq" id="WP_344517353.1">
    <property type="nucleotide sequence ID" value="NZ_BAAATU010000062.1"/>
</dbReference>
<dbReference type="EMBL" id="JBHSPU010000002">
    <property type="protein sequence ID" value="MFC5912319.1"/>
    <property type="molecule type" value="Genomic_DNA"/>
</dbReference>
<feature type="region of interest" description="Disordered" evidence="1">
    <location>
        <begin position="549"/>
        <end position="604"/>
    </location>
</feature>
<feature type="compositionally biased region" description="Gly residues" evidence="1">
    <location>
        <begin position="588"/>
        <end position="604"/>
    </location>
</feature>
<evidence type="ECO:0000256" key="3">
    <source>
        <dbReference type="SAM" id="SignalP"/>
    </source>
</evidence>